<feature type="compositionally biased region" description="Acidic residues" evidence="3">
    <location>
        <begin position="92"/>
        <end position="129"/>
    </location>
</feature>
<dbReference type="Gene3D" id="6.10.250.1770">
    <property type="match status" value="1"/>
</dbReference>
<dbReference type="Pfam" id="PF17799">
    <property type="entry name" value="RRM_Rrp7"/>
    <property type="match status" value="1"/>
</dbReference>
<dbReference type="PANTHER" id="PTHR13191">
    <property type="entry name" value="RIBOSOMAL RNA PROCESSING PROTEIN 7-RELATED"/>
    <property type="match status" value="1"/>
</dbReference>
<feature type="domain" description="Rrp7 RRM-like N-terminal" evidence="5">
    <location>
        <begin position="7"/>
        <end position="204"/>
    </location>
</feature>
<keyword evidence="2" id="KW-0175">Coiled coil</keyword>
<organism evidence="6 7">
    <name type="scientific">Marasmius crinis-equi</name>
    <dbReference type="NCBI Taxonomy" id="585013"/>
    <lineage>
        <taxon>Eukaryota</taxon>
        <taxon>Fungi</taxon>
        <taxon>Dikarya</taxon>
        <taxon>Basidiomycota</taxon>
        <taxon>Agaricomycotina</taxon>
        <taxon>Agaricomycetes</taxon>
        <taxon>Agaricomycetidae</taxon>
        <taxon>Agaricales</taxon>
        <taxon>Marasmiineae</taxon>
        <taxon>Marasmiaceae</taxon>
        <taxon>Marasmius</taxon>
    </lineage>
</organism>
<reference evidence="6 7" key="1">
    <citation type="submission" date="2024-02" db="EMBL/GenBank/DDBJ databases">
        <title>A draft genome for the cacao thread blight pathogen Marasmius crinis-equi.</title>
        <authorList>
            <person name="Cohen S.P."/>
            <person name="Baruah I.K."/>
            <person name="Amoako-Attah I."/>
            <person name="Bukari Y."/>
            <person name="Meinhardt L.W."/>
            <person name="Bailey B.A."/>
        </authorList>
    </citation>
    <scope>NUCLEOTIDE SEQUENCE [LARGE SCALE GENOMIC DNA]</scope>
    <source>
        <strain evidence="6 7">GH-76</strain>
    </source>
</reference>
<dbReference type="InterPro" id="IPR024326">
    <property type="entry name" value="RRP7_C"/>
</dbReference>
<sequence>MSSAPTISGFVVIPIIYDKTSSEPSTSKKAQQTRHYLYARAHVGPKNAAKSTWPNGRTLFLVNVPPDATERELTLLFKPYGTVEKVVFDLDGEKEEEEQEGEESDEDENEMDDIEQDQGDEDVDGDDEDGGHRRKRRKVTKPQPPKVVPLPVKTRRRLRKTGQTAHVVFLDSSSLERSLSTAPQKPRTWPVSDEEPRGIAHYVAMYDSVRPPLDAIREHADTYMQLFDFEAAQAKQKSKYRKGEAIVDEDGFTLVTRGGAYGQTLGGGVAVATKKFQETGEASERNAGRPKKKKEKSNFYAFQKAEKQRNDLIELKKKWEQDKAKVEKLKASRHFRPY</sequence>
<dbReference type="Pfam" id="PF12923">
    <property type="entry name" value="RRP7"/>
    <property type="match status" value="1"/>
</dbReference>
<dbReference type="Gene3D" id="3.30.70.330">
    <property type="match status" value="1"/>
</dbReference>
<accession>A0ABR3FPF6</accession>
<feature type="coiled-coil region" evidence="2">
    <location>
        <begin position="302"/>
        <end position="329"/>
    </location>
</feature>
<dbReference type="Proteomes" id="UP001465976">
    <property type="component" value="Unassembled WGS sequence"/>
</dbReference>
<comment type="caution">
    <text evidence="6">The sequence shown here is derived from an EMBL/GenBank/DDBJ whole genome shotgun (WGS) entry which is preliminary data.</text>
</comment>
<evidence type="ECO:0000313" key="6">
    <source>
        <dbReference type="EMBL" id="KAL0576961.1"/>
    </source>
</evidence>
<evidence type="ECO:0000256" key="3">
    <source>
        <dbReference type="SAM" id="MobiDB-lite"/>
    </source>
</evidence>
<evidence type="ECO:0000256" key="1">
    <source>
        <dbReference type="ARBA" id="ARBA00006110"/>
    </source>
</evidence>
<gene>
    <name evidence="6" type="ORF">V5O48_005032</name>
</gene>
<dbReference type="SUPFAM" id="SSF54928">
    <property type="entry name" value="RNA-binding domain, RBD"/>
    <property type="match status" value="1"/>
</dbReference>
<evidence type="ECO:0008006" key="8">
    <source>
        <dbReference type="Google" id="ProtNLM"/>
    </source>
</evidence>
<feature type="region of interest" description="Disordered" evidence="3">
    <location>
        <begin position="92"/>
        <end position="156"/>
    </location>
</feature>
<feature type="domain" description="Ribosomal RNA-processing protein 7 C-terminal" evidence="4">
    <location>
        <begin position="209"/>
        <end position="338"/>
    </location>
</feature>
<dbReference type="CDD" id="cd12950">
    <property type="entry name" value="RRP7_Rrp7p"/>
    <property type="match status" value="1"/>
</dbReference>
<evidence type="ECO:0000259" key="4">
    <source>
        <dbReference type="Pfam" id="PF12923"/>
    </source>
</evidence>
<dbReference type="InterPro" id="IPR040446">
    <property type="entry name" value="RRP7"/>
</dbReference>
<evidence type="ECO:0000313" key="7">
    <source>
        <dbReference type="Proteomes" id="UP001465976"/>
    </source>
</evidence>
<protein>
    <recommendedName>
        <fullName evidence="8">RRM domain-containing protein</fullName>
    </recommendedName>
</protein>
<comment type="similarity">
    <text evidence="1">Belongs to the RRP7 family.</text>
</comment>
<dbReference type="InterPro" id="IPR040447">
    <property type="entry name" value="RRM_Rrp7"/>
</dbReference>
<keyword evidence="7" id="KW-1185">Reference proteome</keyword>
<dbReference type="InterPro" id="IPR012677">
    <property type="entry name" value="Nucleotide-bd_a/b_plait_sf"/>
</dbReference>
<proteinExistence type="inferred from homology"/>
<dbReference type="EMBL" id="JBAHYK010000187">
    <property type="protein sequence ID" value="KAL0576961.1"/>
    <property type="molecule type" value="Genomic_DNA"/>
</dbReference>
<name>A0ABR3FPF6_9AGAR</name>
<evidence type="ECO:0000259" key="5">
    <source>
        <dbReference type="Pfam" id="PF17799"/>
    </source>
</evidence>
<dbReference type="InterPro" id="IPR035979">
    <property type="entry name" value="RBD_domain_sf"/>
</dbReference>
<evidence type="ECO:0000256" key="2">
    <source>
        <dbReference type="SAM" id="Coils"/>
    </source>
</evidence>
<dbReference type="PANTHER" id="PTHR13191:SF0">
    <property type="entry name" value="RIBOSOMAL RNA-PROCESSING PROTEIN 7 HOMOLOG A-RELATED"/>
    <property type="match status" value="1"/>
</dbReference>